<comment type="caution">
    <text evidence="2">The sequence shown here is derived from an EMBL/GenBank/DDBJ whole genome shotgun (WGS) entry which is preliminary data.</text>
</comment>
<dbReference type="EMBL" id="JAMZDX010000004">
    <property type="protein sequence ID" value="MCP2311708.1"/>
    <property type="molecule type" value="Genomic_DNA"/>
</dbReference>
<evidence type="ECO:0008006" key="4">
    <source>
        <dbReference type="Google" id="ProtNLM"/>
    </source>
</evidence>
<dbReference type="Proteomes" id="UP001206483">
    <property type="component" value="Unassembled WGS sequence"/>
</dbReference>
<name>A0ABT1J2Q5_9ACTN</name>
<reference evidence="2 3" key="1">
    <citation type="submission" date="2022-06" db="EMBL/GenBank/DDBJ databases">
        <title>Sequencing the genomes of 1000 actinobacteria strains.</title>
        <authorList>
            <person name="Klenk H.-P."/>
        </authorList>
    </citation>
    <scope>NUCLEOTIDE SEQUENCE [LARGE SCALE GENOMIC DNA]</scope>
    <source>
        <strain evidence="2 3">DSM 41656</strain>
    </source>
</reference>
<proteinExistence type="predicted"/>
<gene>
    <name evidence="2" type="ORF">FHR36_004871</name>
</gene>
<keyword evidence="1" id="KW-0732">Signal</keyword>
<feature type="chain" id="PRO_5045641746" description="Lipoprotein" evidence="1">
    <location>
        <begin position="33"/>
        <end position="143"/>
    </location>
</feature>
<evidence type="ECO:0000313" key="2">
    <source>
        <dbReference type="EMBL" id="MCP2311708.1"/>
    </source>
</evidence>
<organism evidence="2 3">
    <name type="scientific">Kitasatospora paracochleata</name>
    <dbReference type="NCBI Taxonomy" id="58354"/>
    <lineage>
        <taxon>Bacteria</taxon>
        <taxon>Bacillati</taxon>
        <taxon>Actinomycetota</taxon>
        <taxon>Actinomycetes</taxon>
        <taxon>Kitasatosporales</taxon>
        <taxon>Streptomycetaceae</taxon>
        <taxon>Kitasatospora</taxon>
    </lineage>
</organism>
<evidence type="ECO:0000313" key="3">
    <source>
        <dbReference type="Proteomes" id="UP001206483"/>
    </source>
</evidence>
<protein>
    <recommendedName>
        <fullName evidence="4">Lipoprotein</fullName>
    </recommendedName>
</protein>
<sequence>MVLSGGCLTTRDMRIRTAWRAAALLLAGGLAAACGSGGPTVGDSDASCSLSARPTVTGVVTAYEVTLSAATDEKGYFSPTASVTVSGGQAAPVTTDVTLGSPISVPRDPGIYIVQAAVPLKADAPHNYRAVSCRMTLTVNSSG</sequence>
<evidence type="ECO:0000256" key="1">
    <source>
        <dbReference type="SAM" id="SignalP"/>
    </source>
</evidence>
<dbReference type="RefSeq" id="WP_253800288.1">
    <property type="nucleotide sequence ID" value="NZ_BAAAUB010000002.1"/>
</dbReference>
<feature type="signal peptide" evidence="1">
    <location>
        <begin position="1"/>
        <end position="32"/>
    </location>
</feature>
<accession>A0ABT1J2Q5</accession>
<keyword evidence="3" id="KW-1185">Reference proteome</keyword>